<dbReference type="InterPro" id="IPR004827">
    <property type="entry name" value="bZIP"/>
</dbReference>
<evidence type="ECO:0000259" key="3">
    <source>
        <dbReference type="PROSITE" id="PS50217"/>
    </source>
</evidence>
<protein>
    <submittedName>
        <fullName evidence="5">BZIP domain-containing protein</fullName>
    </submittedName>
</protein>
<organism evidence="4 5">
    <name type="scientific">Acrobeloides nanus</name>
    <dbReference type="NCBI Taxonomy" id="290746"/>
    <lineage>
        <taxon>Eukaryota</taxon>
        <taxon>Metazoa</taxon>
        <taxon>Ecdysozoa</taxon>
        <taxon>Nematoda</taxon>
        <taxon>Chromadorea</taxon>
        <taxon>Rhabditida</taxon>
        <taxon>Tylenchina</taxon>
        <taxon>Cephalobomorpha</taxon>
        <taxon>Cephaloboidea</taxon>
        <taxon>Cephalobidae</taxon>
        <taxon>Acrobeloides</taxon>
    </lineage>
</organism>
<feature type="compositionally biased region" description="Polar residues" evidence="2">
    <location>
        <begin position="65"/>
        <end position="83"/>
    </location>
</feature>
<name>A0A914C7J7_9BILA</name>
<dbReference type="Gene3D" id="1.20.5.170">
    <property type="match status" value="1"/>
</dbReference>
<dbReference type="PROSITE" id="PS00036">
    <property type="entry name" value="BZIP_BASIC"/>
    <property type="match status" value="1"/>
</dbReference>
<evidence type="ECO:0000313" key="4">
    <source>
        <dbReference type="Proteomes" id="UP000887540"/>
    </source>
</evidence>
<dbReference type="SUPFAM" id="SSF57959">
    <property type="entry name" value="Leucine zipper domain"/>
    <property type="match status" value="1"/>
</dbReference>
<dbReference type="InterPro" id="IPR046347">
    <property type="entry name" value="bZIP_sf"/>
</dbReference>
<dbReference type="Proteomes" id="UP000887540">
    <property type="component" value="Unplaced"/>
</dbReference>
<dbReference type="GO" id="GO:0003700">
    <property type="term" value="F:DNA-binding transcription factor activity"/>
    <property type="evidence" value="ECO:0007669"/>
    <property type="project" value="InterPro"/>
</dbReference>
<keyword evidence="4" id="KW-1185">Reference proteome</keyword>
<feature type="domain" description="BZIP" evidence="3">
    <location>
        <begin position="1"/>
        <end position="50"/>
    </location>
</feature>
<feature type="coiled-coil region" evidence="1">
    <location>
        <begin position="18"/>
        <end position="45"/>
    </location>
</feature>
<sequence>MKAEERRNRNRLAAEKYRRKKEIIIKELQETITRLDKEKLEILKALSRVQHLNNVLLNEKCQNVSNSNYQENQEPVNSPNHENNPPDLFELAKDEDFVEFTTPTIDKTCQELLKDWESNSILMPIVGNI</sequence>
<keyword evidence="1" id="KW-0175">Coiled coil</keyword>
<evidence type="ECO:0000313" key="5">
    <source>
        <dbReference type="WBParaSite" id="ACRNAN_Path_480.g1802.t1"/>
    </source>
</evidence>
<evidence type="ECO:0000256" key="2">
    <source>
        <dbReference type="SAM" id="MobiDB-lite"/>
    </source>
</evidence>
<feature type="region of interest" description="Disordered" evidence="2">
    <location>
        <begin position="65"/>
        <end position="87"/>
    </location>
</feature>
<dbReference type="PROSITE" id="PS50217">
    <property type="entry name" value="BZIP"/>
    <property type="match status" value="1"/>
</dbReference>
<evidence type="ECO:0000256" key="1">
    <source>
        <dbReference type="SAM" id="Coils"/>
    </source>
</evidence>
<dbReference type="WBParaSite" id="ACRNAN_Path_480.g1802.t1">
    <property type="protein sequence ID" value="ACRNAN_Path_480.g1802.t1"/>
    <property type="gene ID" value="ACRNAN_Path_480.g1802"/>
</dbReference>
<proteinExistence type="predicted"/>
<reference evidence="5" key="1">
    <citation type="submission" date="2022-11" db="UniProtKB">
        <authorList>
            <consortium name="WormBaseParasite"/>
        </authorList>
    </citation>
    <scope>IDENTIFICATION</scope>
</reference>
<accession>A0A914C7J7</accession>
<dbReference type="AlphaFoldDB" id="A0A914C7J7"/>